<reference evidence="1" key="1">
    <citation type="submission" date="2018-02" db="EMBL/GenBank/DDBJ databases">
        <title>Rhizophora mucronata_Transcriptome.</title>
        <authorList>
            <person name="Meera S.P."/>
            <person name="Sreeshan A."/>
            <person name="Augustine A."/>
        </authorList>
    </citation>
    <scope>NUCLEOTIDE SEQUENCE</scope>
    <source>
        <tissue evidence="1">Leaf</tissue>
    </source>
</reference>
<proteinExistence type="predicted"/>
<evidence type="ECO:0000313" key="1">
    <source>
        <dbReference type="EMBL" id="MBX67493.1"/>
    </source>
</evidence>
<protein>
    <submittedName>
        <fullName evidence="1">Uncharacterized protein</fullName>
    </submittedName>
</protein>
<sequence>MHAWHLNIYVQICLTYMHVRVHGNISTYCICRHARARAINKS</sequence>
<accession>A0A2P2QKJ4</accession>
<name>A0A2P2QKJ4_RHIMU</name>
<organism evidence="1">
    <name type="scientific">Rhizophora mucronata</name>
    <name type="common">Asiatic mangrove</name>
    <dbReference type="NCBI Taxonomy" id="61149"/>
    <lineage>
        <taxon>Eukaryota</taxon>
        <taxon>Viridiplantae</taxon>
        <taxon>Streptophyta</taxon>
        <taxon>Embryophyta</taxon>
        <taxon>Tracheophyta</taxon>
        <taxon>Spermatophyta</taxon>
        <taxon>Magnoliopsida</taxon>
        <taxon>eudicotyledons</taxon>
        <taxon>Gunneridae</taxon>
        <taxon>Pentapetalae</taxon>
        <taxon>rosids</taxon>
        <taxon>fabids</taxon>
        <taxon>Malpighiales</taxon>
        <taxon>Rhizophoraceae</taxon>
        <taxon>Rhizophora</taxon>
    </lineage>
</organism>
<dbReference type="EMBL" id="GGEC01087009">
    <property type="protein sequence ID" value="MBX67493.1"/>
    <property type="molecule type" value="Transcribed_RNA"/>
</dbReference>
<dbReference type="AlphaFoldDB" id="A0A2P2QKJ4"/>